<evidence type="ECO:0000313" key="6">
    <source>
        <dbReference type="Proteomes" id="UP001589813"/>
    </source>
</evidence>
<reference evidence="5 6" key="1">
    <citation type="submission" date="2024-09" db="EMBL/GenBank/DDBJ databases">
        <authorList>
            <person name="Sun Q."/>
            <person name="Mori K."/>
        </authorList>
    </citation>
    <scope>NUCLEOTIDE SEQUENCE [LARGE SCALE GENOMIC DNA]</scope>
    <source>
        <strain evidence="5 6">KCTC 23315</strain>
    </source>
</reference>
<dbReference type="PANTHER" id="PTHR30055">
    <property type="entry name" value="HTH-TYPE TRANSCRIPTIONAL REGULATOR RUTR"/>
    <property type="match status" value="1"/>
</dbReference>
<dbReference type="PROSITE" id="PS50977">
    <property type="entry name" value="HTH_TETR_2"/>
    <property type="match status" value="1"/>
</dbReference>
<name>A0ABV6B7N5_9GAMM</name>
<feature type="domain" description="HTH tetR-type" evidence="4">
    <location>
        <begin position="25"/>
        <end position="85"/>
    </location>
</feature>
<dbReference type="EMBL" id="JBHLXP010000001">
    <property type="protein sequence ID" value="MFC0046877.1"/>
    <property type="molecule type" value="Genomic_DNA"/>
</dbReference>
<evidence type="ECO:0000313" key="5">
    <source>
        <dbReference type="EMBL" id="MFC0046877.1"/>
    </source>
</evidence>
<dbReference type="PANTHER" id="PTHR30055:SF146">
    <property type="entry name" value="HTH-TYPE TRANSCRIPTIONAL DUAL REGULATOR CECR"/>
    <property type="match status" value="1"/>
</dbReference>
<comment type="caution">
    <text evidence="5">The sequence shown here is derived from an EMBL/GenBank/DDBJ whole genome shotgun (WGS) entry which is preliminary data.</text>
</comment>
<feature type="region of interest" description="Disordered" evidence="3">
    <location>
        <begin position="1"/>
        <end position="22"/>
    </location>
</feature>
<evidence type="ECO:0000256" key="2">
    <source>
        <dbReference type="PROSITE-ProRule" id="PRU00335"/>
    </source>
</evidence>
<keyword evidence="1 2" id="KW-0238">DNA-binding</keyword>
<feature type="DNA-binding region" description="H-T-H motif" evidence="2">
    <location>
        <begin position="48"/>
        <end position="67"/>
    </location>
</feature>
<protein>
    <submittedName>
        <fullName evidence="5">TetR/AcrR family transcriptional regulator</fullName>
    </submittedName>
</protein>
<organism evidence="5 6">
    <name type="scientific">Rheinheimera tilapiae</name>
    <dbReference type="NCBI Taxonomy" id="875043"/>
    <lineage>
        <taxon>Bacteria</taxon>
        <taxon>Pseudomonadati</taxon>
        <taxon>Pseudomonadota</taxon>
        <taxon>Gammaproteobacteria</taxon>
        <taxon>Chromatiales</taxon>
        <taxon>Chromatiaceae</taxon>
        <taxon>Rheinheimera</taxon>
    </lineage>
</organism>
<accession>A0ABV6B7N5</accession>
<dbReference type="Gene3D" id="1.10.357.10">
    <property type="entry name" value="Tetracycline Repressor, domain 2"/>
    <property type="match status" value="1"/>
</dbReference>
<dbReference type="Pfam" id="PF14246">
    <property type="entry name" value="TetR_C_7"/>
    <property type="match status" value="1"/>
</dbReference>
<dbReference type="InterPro" id="IPR050109">
    <property type="entry name" value="HTH-type_TetR-like_transc_reg"/>
</dbReference>
<gene>
    <name evidence="5" type="ORF">ACFFJP_01075</name>
</gene>
<dbReference type="Proteomes" id="UP001589813">
    <property type="component" value="Unassembled WGS sequence"/>
</dbReference>
<keyword evidence="6" id="KW-1185">Reference proteome</keyword>
<dbReference type="InterPro" id="IPR001647">
    <property type="entry name" value="HTH_TetR"/>
</dbReference>
<sequence>MMTTTPGTSHLPQSGPAASGRPVDRNKDIAILQAARQILLFEGASVLTMEAVAAKAGVSKATLYSRFGNRNALIEAVLRAQSDFFVESLSPAVQNAAQTFAALESFSLRLLQYLFSEDHLCLMKTLQGHQGMPEELRLRMYELGPQATCDQVEAWLSQAHQAKVICCPDPALSTEFLFGMLVGMDMLRNMFQQSPKRKPADLAGHVRTVVTLFLQMHQCELNACPPEIKP</sequence>
<dbReference type="InterPro" id="IPR009057">
    <property type="entry name" value="Homeodomain-like_sf"/>
</dbReference>
<evidence type="ECO:0000256" key="3">
    <source>
        <dbReference type="SAM" id="MobiDB-lite"/>
    </source>
</evidence>
<evidence type="ECO:0000256" key="1">
    <source>
        <dbReference type="ARBA" id="ARBA00023125"/>
    </source>
</evidence>
<dbReference type="Pfam" id="PF00440">
    <property type="entry name" value="TetR_N"/>
    <property type="match status" value="1"/>
</dbReference>
<feature type="compositionally biased region" description="Polar residues" evidence="3">
    <location>
        <begin position="1"/>
        <end position="12"/>
    </location>
</feature>
<dbReference type="InterPro" id="IPR039536">
    <property type="entry name" value="TetR_C_Proteobacteria"/>
</dbReference>
<proteinExistence type="predicted"/>
<evidence type="ECO:0000259" key="4">
    <source>
        <dbReference type="PROSITE" id="PS50977"/>
    </source>
</evidence>
<dbReference type="PRINTS" id="PR00455">
    <property type="entry name" value="HTHTETR"/>
</dbReference>
<dbReference type="RefSeq" id="WP_377239529.1">
    <property type="nucleotide sequence ID" value="NZ_JBHLXP010000001.1"/>
</dbReference>
<dbReference type="SUPFAM" id="SSF46689">
    <property type="entry name" value="Homeodomain-like"/>
    <property type="match status" value="1"/>
</dbReference>